<dbReference type="EMBL" id="MUZQ01000123">
    <property type="protein sequence ID" value="OWK57427.1"/>
    <property type="molecule type" value="Genomic_DNA"/>
</dbReference>
<dbReference type="Pfam" id="PF16070">
    <property type="entry name" value="Ig_TMEM132_4th"/>
    <property type="match status" value="1"/>
</dbReference>
<keyword evidence="4 7" id="KW-1133">Transmembrane helix</keyword>
<feature type="compositionally biased region" description="Pro residues" evidence="6">
    <location>
        <begin position="1094"/>
        <end position="1103"/>
    </location>
</feature>
<evidence type="ECO:0000259" key="15">
    <source>
        <dbReference type="Pfam" id="PF23487"/>
    </source>
</evidence>
<evidence type="ECO:0000259" key="11">
    <source>
        <dbReference type="Pfam" id="PF16070"/>
    </source>
</evidence>
<dbReference type="Proteomes" id="UP000197619">
    <property type="component" value="Unassembled WGS sequence"/>
</dbReference>
<dbReference type="Pfam" id="PF23039">
    <property type="entry name" value="TMEM132_3rd"/>
    <property type="match status" value="1"/>
</dbReference>
<feature type="compositionally biased region" description="Basic and acidic residues" evidence="6">
    <location>
        <begin position="1057"/>
        <end position="1069"/>
    </location>
</feature>
<dbReference type="InterPro" id="IPR026307">
    <property type="entry name" value="TMEM132"/>
</dbReference>
<feature type="compositionally biased region" description="Acidic residues" evidence="6">
    <location>
        <begin position="971"/>
        <end position="980"/>
    </location>
</feature>
<keyword evidence="5 7" id="KW-0472">Membrane</keyword>
<evidence type="ECO:0000259" key="12">
    <source>
        <dbReference type="Pfam" id="PF23039"/>
    </source>
</evidence>
<comment type="subcellular location">
    <subcellularLocation>
        <location evidence="1">Membrane</location>
        <topology evidence="1">Single-pass type I membrane protein</topology>
    </subcellularLocation>
</comment>
<evidence type="ECO:0000256" key="2">
    <source>
        <dbReference type="ARBA" id="ARBA00006166"/>
    </source>
</evidence>
<feature type="domain" description="Transmembrane protein TMEM132 second Ig-like" evidence="13">
    <location>
        <begin position="277"/>
        <end position="361"/>
    </location>
</feature>
<dbReference type="GO" id="GO:0005783">
    <property type="term" value="C:endoplasmic reticulum"/>
    <property type="evidence" value="ECO:0007669"/>
    <property type="project" value="TreeGrafter"/>
</dbReference>
<reference evidence="16 17" key="1">
    <citation type="submission" date="2017-05" db="EMBL/GenBank/DDBJ databases">
        <title>Genome of assembly of the Bengalese finch, Lonchura striata domestica.</title>
        <authorList>
            <person name="Colquitt B.M."/>
            <person name="Brainard M.S."/>
        </authorList>
    </citation>
    <scope>NUCLEOTIDE SEQUENCE [LARGE SCALE GENOMIC DNA]</scope>
    <source>
        <strain evidence="16">White83orange57</strain>
    </source>
</reference>
<dbReference type="PANTHER" id="PTHR13388:SF9">
    <property type="entry name" value="TRANSMEMBRANE PROTEIN 132A"/>
    <property type="match status" value="1"/>
</dbReference>
<proteinExistence type="inferred from homology"/>
<evidence type="ECO:0000259" key="13">
    <source>
        <dbReference type="Pfam" id="PF23481"/>
    </source>
</evidence>
<protein>
    <submittedName>
        <fullName evidence="16">Transmembrane protein 132A</fullName>
    </submittedName>
</protein>
<evidence type="ECO:0000259" key="9">
    <source>
        <dbReference type="Pfam" id="PF15705"/>
    </source>
</evidence>
<dbReference type="InterPro" id="IPR055423">
    <property type="entry name" value="Ig_TMEM132_5th"/>
</dbReference>
<sequence>MASAPRLALLAAALLCAPVRGDGEPPDPVFLPAELEVLGVPESYRLQRVDQDVAPNSSLHTRSETFLLLRAGSQALVQATYAPFSIRQVTRTPVFPGPPQGVPAPTTILVSLQEVSMESPPGSAAWAIRAVSLESSVSPAEPVARVLFHLHGPDWMAGKQDHAGTRNDPKDWDHPGVWDHPEVRDHPGGQGHPRDWDHPREQDHPGVQDHPRNQDHTGDRDHPEQQDHHRVRDHPKDWHHPKDQHYPGIHNHPKYWDHHKDQDHREQQDHPGSWDSSRDWDHSRAQDLPCVTLHAHHHGRVARGTCRLQTPLGVCVVELEIPPRWFSLGSLHSHRSRRRDSDPVEPPERPEPAELHYSVGECGGREREAPRFLGTLELRAGEPEQRQEVRLDEKVLLSVPNVPLRPGQRFTATIALRHNFTANSLTLRIKAKKGLQVVSAHPTIPSAWSVHLERSRGPKHSTAVVTCRRLGDVPANSDSSRVSEPATFLHLDVAVENGTGGLAPARPLTWQVEYPGQDPEAQKDKLVWEIQVSERDVRALVPLVQELEILNTAPLTGIPRVIPVKLVAVEAGGGVSELTDPVGCESADKQVLQVSDSCDLVFVGGKESRGARGARVDFWVRRLRAELSFSVWAPLLPLRVQLGDPILEQLRGWRLPGGPDSAVVESEDPAEEPERRARGCRPQFQRTGLRVLAHFVAHPLDGGRHLSYLPGPEWLLDVTHLVAARTRVQDPRVASLEAGAVVVGREPGVTSVEVRSPLSDSILGEQMLVVSEEKVTVTELHAQVVAGLSLSLRTQPDHPAVITATVLGTPTLRALKQEATLSIWLSFSDHTLAPLELYGWHDVALTVTSLDRAVATVRGSPGVPAAHPWVVAEGPGRGALLQLSLHPSDVCRRGRHRAAALATGSAWLEVGVPSPGSPRPFPRAEGAMSGEAVTVGQRDPAGVGPAATKLQGSSSEEDEEEGYGRNRAGTEEEEEEEEEEMVKAPERVTDLEIGMYVLLGVFCLAIFIFLVNCIFFVLRYQQKELPEPGGAPSAPQPHNWVWLGTDQEELSRQLDRQQLDRQQPDRRQPEPPASPGPPCGCGGPPGSSEDGAPPGSPAPGAPPPRKEGSAPGGGRRKRVEFVTFGPPRVPEEPPPATPHVQSILVASEDDIRWVCEDMGLRDPEELRSYMERIRGSS</sequence>
<gene>
    <name evidence="16" type="primary">TMEM132A</name>
    <name evidence="16" type="ORF">RLOC_00010104</name>
</gene>
<dbReference type="InterPro" id="IPR055424">
    <property type="entry name" value="Ig_TMEM132_6th"/>
</dbReference>
<dbReference type="Pfam" id="PF23481">
    <property type="entry name" value="Ig_TMEM132_2nd"/>
    <property type="match status" value="1"/>
</dbReference>
<dbReference type="InterPro" id="IPR031435">
    <property type="entry name" value="TMEM132_N"/>
</dbReference>
<evidence type="ECO:0000256" key="4">
    <source>
        <dbReference type="ARBA" id="ARBA00022989"/>
    </source>
</evidence>
<evidence type="ECO:0000256" key="7">
    <source>
        <dbReference type="SAM" id="Phobius"/>
    </source>
</evidence>
<feature type="region of interest" description="Disordered" evidence="6">
    <location>
        <begin position="158"/>
        <end position="281"/>
    </location>
</feature>
<evidence type="ECO:0000313" key="16">
    <source>
        <dbReference type="EMBL" id="OWK57427.1"/>
    </source>
</evidence>
<feature type="region of interest" description="Disordered" evidence="6">
    <location>
        <begin position="658"/>
        <end position="678"/>
    </location>
</feature>
<feature type="compositionally biased region" description="Basic and acidic residues" evidence="6">
    <location>
        <begin position="159"/>
        <end position="245"/>
    </location>
</feature>
<keyword evidence="8" id="KW-0732">Signal</keyword>
<feature type="region of interest" description="Disordered" evidence="6">
    <location>
        <begin position="912"/>
        <end position="983"/>
    </location>
</feature>
<name>A0A218UUD6_9PASE</name>
<organism evidence="16 17">
    <name type="scientific">Lonchura striata</name>
    <name type="common">white-rumped munia</name>
    <dbReference type="NCBI Taxonomy" id="40157"/>
    <lineage>
        <taxon>Eukaryota</taxon>
        <taxon>Metazoa</taxon>
        <taxon>Chordata</taxon>
        <taxon>Craniata</taxon>
        <taxon>Vertebrata</taxon>
        <taxon>Euteleostomi</taxon>
        <taxon>Archelosauria</taxon>
        <taxon>Archosauria</taxon>
        <taxon>Dinosauria</taxon>
        <taxon>Saurischia</taxon>
        <taxon>Theropoda</taxon>
        <taxon>Coelurosauria</taxon>
        <taxon>Aves</taxon>
        <taxon>Neognathae</taxon>
        <taxon>Neoaves</taxon>
        <taxon>Telluraves</taxon>
        <taxon>Australaves</taxon>
        <taxon>Passeriformes</taxon>
        <taxon>Passeroidea</taxon>
        <taxon>Estrildidae</taxon>
        <taxon>Estrildinae</taxon>
        <taxon>Lonchura</taxon>
    </lineage>
</organism>
<evidence type="ECO:0000256" key="3">
    <source>
        <dbReference type="ARBA" id="ARBA00022692"/>
    </source>
</evidence>
<dbReference type="PANTHER" id="PTHR13388">
    <property type="entry name" value="DETONATOR, ISOFORM E"/>
    <property type="match status" value="1"/>
</dbReference>
<feature type="domain" description="Transmembrane protein TMEM132 sixth" evidence="15">
    <location>
        <begin position="776"/>
        <end position="893"/>
    </location>
</feature>
<feature type="transmembrane region" description="Helical" evidence="7">
    <location>
        <begin position="993"/>
        <end position="1018"/>
    </location>
</feature>
<evidence type="ECO:0000259" key="10">
    <source>
        <dbReference type="Pfam" id="PF15706"/>
    </source>
</evidence>
<comment type="caution">
    <text evidence="16">The sequence shown here is derived from an EMBL/GenBank/DDBJ whole genome shotgun (WGS) entry which is preliminary data.</text>
</comment>
<feature type="signal peptide" evidence="8">
    <location>
        <begin position="1"/>
        <end position="23"/>
    </location>
</feature>
<dbReference type="Pfam" id="PF15705">
    <property type="entry name" value="TMEM132_N"/>
    <property type="match status" value="1"/>
</dbReference>
<evidence type="ECO:0000259" key="14">
    <source>
        <dbReference type="Pfam" id="PF23486"/>
    </source>
</evidence>
<dbReference type="GO" id="GO:0016020">
    <property type="term" value="C:membrane"/>
    <property type="evidence" value="ECO:0007669"/>
    <property type="project" value="UniProtKB-SubCell"/>
</dbReference>
<feature type="compositionally biased region" description="Basic and acidic residues" evidence="6">
    <location>
        <begin position="339"/>
        <end position="354"/>
    </location>
</feature>
<feature type="region of interest" description="Disordered" evidence="6">
    <location>
        <begin position="1057"/>
        <end position="1138"/>
    </location>
</feature>
<evidence type="ECO:0000256" key="8">
    <source>
        <dbReference type="SAM" id="SignalP"/>
    </source>
</evidence>
<comment type="similarity">
    <text evidence="2">Belongs to the TMEM132 family.</text>
</comment>
<feature type="region of interest" description="Disordered" evidence="6">
    <location>
        <begin position="331"/>
        <end position="354"/>
    </location>
</feature>
<feature type="domain" description="Transmembrane protein TMEM132 N-terminal" evidence="9">
    <location>
        <begin position="34"/>
        <end position="89"/>
    </location>
</feature>
<dbReference type="InterPro" id="IPR055422">
    <property type="entry name" value="Ig_TMEM132_2nd"/>
</dbReference>
<feature type="chain" id="PRO_5013370114" evidence="8">
    <location>
        <begin position="24"/>
        <end position="1177"/>
    </location>
</feature>
<dbReference type="Pfam" id="PF15706">
    <property type="entry name" value="TMEM132_C"/>
    <property type="match status" value="1"/>
</dbReference>
<keyword evidence="17" id="KW-1185">Reference proteome</keyword>
<feature type="domain" description="Transmembrane protein TMEM132 cohesin-like" evidence="12">
    <location>
        <begin position="386"/>
        <end position="537"/>
    </location>
</feature>
<evidence type="ECO:0000313" key="17">
    <source>
        <dbReference type="Proteomes" id="UP000197619"/>
    </source>
</evidence>
<feature type="compositionally biased region" description="Basic and acidic residues" evidence="6">
    <location>
        <begin position="254"/>
        <end position="269"/>
    </location>
</feature>
<accession>A0A218UUD6</accession>
<evidence type="ECO:0000256" key="1">
    <source>
        <dbReference type="ARBA" id="ARBA00004479"/>
    </source>
</evidence>
<keyword evidence="3 7" id="KW-0812">Transmembrane</keyword>
<feature type="domain" description="Transmembrane protein TMEM132 C-terminal" evidence="10">
    <location>
        <begin position="971"/>
        <end position="1048"/>
    </location>
</feature>
<dbReference type="InterPro" id="IPR031437">
    <property type="entry name" value="Ig_TMEM132_4th"/>
</dbReference>
<dbReference type="InterPro" id="IPR031436">
    <property type="entry name" value="TMEM132_C"/>
</dbReference>
<dbReference type="InterPro" id="IPR055421">
    <property type="entry name" value="TMEM132_3rd"/>
</dbReference>
<dbReference type="AlphaFoldDB" id="A0A218UUD6"/>
<dbReference type="Pfam" id="PF23486">
    <property type="entry name" value="Ig_TMEM132_5th"/>
    <property type="match status" value="1"/>
</dbReference>
<dbReference type="Pfam" id="PF23487">
    <property type="entry name" value="Ig_TMEM132_6th"/>
    <property type="match status" value="1"/>
</dbReference>
<evidence type="ECO:0000256" key="6">
    <source>
        <dbReference type="SAM" id="MobiDB-lite"/>
    </source>
</evidence>
<feature type="domain" description="Transmembrane protein TMEM132 fifth" evidence="14">
    <location>
        <begin position="639"/>
        <end position="775"/>
    </location>
</feature>
<evidence type="ECO:0000256" key="5">
    <source>
        <dbReference type="ARBA" id="ARBA00023136"/>
    </source>
</evidence>
<feature type="domain" description="Transmembrane protein family 132 fourth" evidence="11">
    <location>
        <begin position="539"/>
        <end position="636"/>
    </location>
</feature>